<evidence type="ECO:0000256" key="1">
    <source>
        <dbReference type="ARBA" id="ARBA00004613"/>
    </source>
</evidence>
<keyword evidence="3" id="KW-0732">Signal</keyword>
<dbReference type="EMBL" id="JAUCFG010000002">
    <property type="protein sequence ID" value="MDM5439861.1"/>
    <property type="molecule type" value="Genomic_DNA"/>
</dbReference>
<comment type="subcellular location">
    <subcellularLocation>
        <location evidence="1">Secreted</location>
    </subcellularLocation>
</comment>
<dbReference type="InterPro" id="IPR050392">
    <property type="entry name" value="Collagen/C1q_domain"/>
</dbReference>
<dbReference type="SUPFAM" id="SSF49842">
    <property type="entry name" value="TNF-like"/>
    <property type="match status" value="1"/>
</dbReference>
<reference evidence="6 7" key="1">
    <citation type="submission" date="2023-06" db="EMBL/GenBank/DDBJ databases">
        <title>Comparative genomics of Bacillaceae isolates and their secondary metabolite potential.</title>
        <authorList>
            <person name="Song L."/>
            <person name="Nielsen L.J."/>
            <person name="Mohite O."/>
            <person name="Xu X."/>
            <person name="Weber T."/>
            <person name="Kovacs A.T."/>
        </authorList>
    </citation>
    <scope>NUCLEOTIDE SEQUENCE [LARGE SCALE GENOMIC DNA]</scope>
    <source>
        <strain evidence="6 7">DX2.1</strain>
    </source>
</reference>
<feature type="compositionally biased region" description="Low complexity" evidence="4">
    <location>
        <begin position="18"/>
        <end position="55"/>
    </location>
</feature>
<dbReference type="Proteomes" id="UP001224139">
    <property type="component" value="Unassembled WGS sequence"/>
</dbReference>
<organism evidence="6 7">
    <name type="scientific">Bacillus hominis</name>
    <dbReference type="NCBI Taxonomy" id="2817478"/>
    <lineage>
        <taxon>Bacteria</taxon>
        <taxon>Bacillati</taxon>
        <taxon>Bacillota</taxon>
        <taxon>Bacilli</taxon>
        <taxon>Bacillales</taxon>
        <taxon>Bacillaceae</taxon>
        <taxon>Bacillus</taxon>
        <taxon>Bacillus cereus group</taxon>
    </lineage>
</organism>
<dbReference type="InterPro" id="IPR008983">
    <property type="entry name" value="Tumour_necrosis_fac-like_dom"/>
</dbReference>
<name>A0ABT7RAA3_9BACI</name>
<dbReference type="InterPro" id="IPR001073">
    <property type="entry name" value="C1q_dom"/>
</dbReference>
<accession>A0ABT7RAA3</accession>
<dbReference type="Pfam" id="PF01391">
    <property type="entry name" value="Collagen"/>
    <property type="match status" value="1"/>
</dbReference>
<dbReference type="PANTHER" id="PTHR15427">
    <property type="entry name" value="EMILIN ELASTIN MICROFIBRIL INTERFACE-LOCATED PROTEIN ELASTIN MICROFIBRIL INTERFACER"/>
    <property type="match status" value="1"/>
</dbReference>
<sequence>MKSYNCNPCAFPVPIPGPQGIQGPTGSQGIQGPPGQQGIQGPPGQQGIQGIQGIQGPPGPVPQSAFRAFNNEPQPITAAATKVLFPQVEYDLNTEYNPVTSTFIPAQGGVYLIQGTITMQNLPNSTSLEIRVGGSTRAVETEYFPAESPRILVITVSAILQLQGGVPVEIFAFNTPDQNTAAASFFVHFEAARFPSP</sequence>
<protein>
    <recommendedName>
        <fullName evidence="5">C1q domain-containing protein</fullName>
    </recommendedName>
</protein>
<dbReference type="RefSeq" id="WP_289359936.1">
    <property type="nucleotide sequence ID" value="NZ_JAUCFG010000002.1"/>
</dbReference>
<comment type="caution">
    <text evidence="6">The sequence shown here is derived from an EMBL/GenBank/DDBJ whole genome shotgun (WGS) entry which is preliminary data.</text>
</comment>
<keyword evidence="7" id="KW-1185">Reference proteome</keyword>
<proteinExistence type="predicted"/>
<evidence type="ECO:0000256" key="4">
    <source>
        <dbReference type="SAM" id="MobiDB-lite"/>
    </source>
</evidence>
<feature type="domain" description="C1q" evidence="5">
    <location>
        <begin position="59"/>
        <end position="197"/>
    </location>
</feature>
<dbReference type="InterPro" id="IPR008160">
    <property type="entry name" value="Collagen"/>
</dbReference>
<dbReference type="PROSITE" id="PS50871">
    <property type="entry name" value="C1Q"/>
    <property type="match status" value="1"/>
</dbReference>
<evidence type="ECO:0000259" key="5">
    <source>
        <dbReference type="PROSITE" id="PS50871"/>
    </source>
</evidence>
<dbReference type="Pfam" id="PF00386">
    <property type="entry name" value="C1q"/>
    <property type="match status" value="1"/>
</dbReference>
<keyword evidence="2" id="KW-0964">Secreted</keyword>
<dbReference type="Gene3D" id="2.60.120.40">
    <property type="match status" value="1"/>
</dbReference>
<evidence type="ECO:0000313" key="6">
    <source>
        <dbReference type="EMBL" id="MDM5439861.1"/>
    </source>
</evidence>
<dbReference type="PANTHER" id="PTHR15427:SF33">
    <property type="entry name" value="COLLAGEN IV NC1 DOMAIN-CONTAINING PROTEIN"/>
    <property type="match status" value="1"/>
</dbReference>
<evidence type="ECO:0000256" key="2">
    <source>
        <dbReference type="ARBA" id="ARBA00022525"/>
    </source>
</evidence>
<gene>
    <name evidence="6" type="ORF">QUG02_17510</name>
</gene>
<feature type="region of interest" description="Disordered" evidence="4">
    <location>
        <begin position="17"/>
        <end position="63"/>
    </location>
</feature>
<evidence type="ECO:0000256" key="3">
    <source>
        <dbReference type="ARBA" id="ARBA00022729"/>
    </source>
</evidence>
<evidence type="ECO:0000313" key="7">
    <source>
        <dbReference type="Proteomes" id="UP001224139"/>
    </source>
</evidence>